<gene>
    <name evidence="14" type="primary">cysE</name>
    <name evidence="14" type="ORF">QJU57_09870</name>
</gene>
<evidence type="ECO:0000256" key="5">
    <source>
        <dbReference type="ARBA" id="ARBA00018522"/>
    </source>
</evidence>
<keyword evidence="9" id="KW-0677">Repeat</keyword>
<organism evidence="14 15">
    <name type="scientific">Phocoenobacter atlanticus subsp. atlanticus</name>
    <dbReference type="NCBI Taxonomy" id="3061285"/>
    <lineage>
        <taxon>Bacteria</taxon>
        <taxon>Pseudomonadati</taxon>
        <taxon>Pseudomonadota</taxon>
        <taxon>Gammaproteobacteria</taxon>
        <taxon>Pasteurellales</taxon>
        <taxon>Pasteurellaceae</taxon>
        <taxon>Phocoenobacter</taxon>
        <taxon>Phocoenobacter atlanticus</taxon>
    </lineage>
</organism>
<evidence type="ECO:0000256" key="6">
    <source>
        <dbReference type="ARBA" id="ARBA00022490"/>
    </source>
</evidence>
<dbReference type="NCBIfam" id="NF008349">
    <property type="entry name" value="PRK11132.1"/>
    <property type="match status" value="1"/>
</dbReference>
<evidence type="ECO:0000256" key="4">
    <source>
        <dbReference type="ARBA" id="ARBA00013266"/>
    </source>
</evidence>
<sequence>MTQQQPKQLWNDIHQEVKSLAEQEPMLASFFHSTILKHNHLGDALSYILANKLANAIMPAIALKEIIEEAYQVEPQIIDSAAQDLLAVKTRDPAVELLSTPLLYLKGFHALQSYRVTHYLWQQGRYALAIYLQNEISVAFDVDIHPAAKIGCGIMLDHATGIVVGETSVIENDVSILQGVTLGGTGKETGDRHPKIRKGVMIGAGAKILGNIEIGKYAKIGANSVVLRAVSENTTVAGVPATVISHSQAQKPAFDMNQDFQSVI</sequence>
<evidence type="ECO:0000256" key="10">
    <source>
        <dbReference type="ARBA" id="ARBA00023192"/>
    </source>
</evidence>
<reference evidence="14 15" key="1">
    <citation type="journal article" date="2023" name="Front. Microbiol.">
        <title>Phylogeography and host specificity of Pasteurellaceae pathogenic to sea-farmed fish in the north-east Atlantic.</title>
        <authorList>
            <person name="Gulla S."/>
            <person name="Colquhoun D.J."/>
            <person name="Olsen A.B."/>
            <person name="Spilsberg B."/>
            <person name="Lagesen K."/>
            <person name="Aakesson C.P."/>
            <person name="Strom S."/>
            <person name="Manji F."/>
            <person name="Birkbeck T.H."/>
            <person name="Nilsen H.K."/>
        </authorList>
    </citation>
    <scope>NUCLEOTIDE SEQUENCE [LARGE SCALE GENOMIC DNA]</scope>
    <source>
        <strain evidence="14 15">NVIB3131</strain>
    </source>
</reference>
<feature type="domain" description="Serine acetyltransferase N-terminal" evidence="13">
    <location>
        <begin position="9"/>
        <end position="113"/>
    </location>
</feature>
<dbReference type="Gene3D" id="2.160.10.10">
    <property type="entry name" value="Hexapeptide repeat proteins"/>
    <property type="match status" value="1"/>
</dbReference>
<dbReference type="RefSeq" id="WP_306352303.1">
    <property type="nucleotide sequence ID" value="NZ_JASAWV010000028.1"/>
</dbReference>
<dbReference type="PROSITE" id="PS00101">
    <property type="entry name" value="HEXAPEP_TRANSFERASES"/>
    <property type="match status" value="1"/>
</dbReference>
<dbReference type="InterPro" id="IPR045304">
    <property type="entry name" value="LbH_SAT"/>
</dbReference>
<keyword evidence="8 14" id="KW-0808">Transferase</keyword>
<dbReference type="SMART" id="SM00971">
    <property type="entry name" value="SATase_N"/>
    <property type="match status" value="1"/>
</dbReference>
<name>A0AAW8CNM0_9PAST</name>
<dbReference type="NCBIfam" id="NF041874">
    <property type="entry name" value="EPS_EpsC"/>
    <property type="match status" value="1"/>
</dbReference>
<evidence type="ECO:0000313" key="14">
    <source>
        <dbReference type="EMBL" id="MDP8149373.1"/>
    </source>
</evidence>
<evidence type="ECO:0000256" key="3">
    <source>
        <dbReference type="ARBA" id="ARBA00007274"/>
    </source>
</evidence>
<keyword evidence="15" id="KW-1185">Reference proteome</keyword>
<dbReference type="Proteomes" id="UP001226020">
    <property type="component" value="Unassembled WGS sequence"/>
</dbReference>
<dbReference type="InterPro" id="IPR053376">
    <property type="entry name" value="Serine_acetyltransferase"/>
</dbReference>
<dbReference type="InterPro" id="IPR018357">
    <property type="entry name" value="Hexapep_transf_CS"/>
</dbReference>
<evidence type="ECO:0000313" key="15">
    <source>
        <dbReference type="Proteomes" id="UP001226020"/>
    </source>
</evidence>
<evidence type="ECO:0000256" key="1">
    <source>
        <dbReference type="ARBA" id="ARBA00004496"/>
    </source>
</evidence>
<keyword evidence="10" id="KW-0198">Cysteine biosynthesis</keyword>
<dbReference type="SUPFAM" id="SSF51161">
    <property type="entry name" value="Trimeric LpxA-like enzymes"/>
    <property type="match status" value="1"/>
</dbReference>
<dbReference type="NCBIfam" id="TIGR01172">
    <property type="entry name" value="cysE"/>
    <property type="match status" value="1"/>
</dbReference>
<dbReference type="GO" id="GO:0005737">
    <property type="term" value="C:cytoplasm"/>
    <property type="evidence" value="ECO:0007669"/>
    <property type="project" value="UniProtKB-SubCell"/>
</dbReference>
<keyword evidence="7" id="KW-0028">Amino-acid biosynthesis</keyword>
<evidence type="ECO:0000256" key="12">
    <source>
        <dbReference type="ARBA" id="ARBA00049486"/>
    </source>
</evidence>
<evidence type="ECO:0000256" key="7">
    <source>
        <dbReference type="ARBA" id="ARBA00022605"/>
    </source>
</evidence>
<accession>A0AAW8CNM0</accession>
<dbReference type="InterPro" id="IPR011004">
    <property type="entry name" value="Trimer_LpxA-like_sf"/>
</dbReference>
<dbReference type="FunFam" id="2.160.10.10:FF:000002">
    <property type="entry name" value="Serine acetyltransferase"/>
    <property type="match status" value="1"/>
</dbReference>
<evidence type="ECO:0000256" key="8">
    <source>
        <dbReference type="ARBA" id="ARBA00022679"/>
    </source>
</evidence>
<dbReference type="Pfam" id="PF00132">
    <property type="entry name" value="Hexapep"/>
    <property type="match status" value="1"/>
</dbReference>
<dbReference type="GO" id="GO:0009001">
    <property type="term" value="F:serine O-acetyltransferase activity"/>
    <property type="evidence" value="ECO:0007669"/>
    <property type="project" value="UniProtKB-EC"/>
</dbReference>
<comment type="caution">
    <text evidence="14">The sequence shown here is derived from an EMBL/GenBank/DDBJ whole genome shotgun (WGS) entry which is preliminary data.</text>
</comment>
<dbReference type="InterPro" id="IPR042122">
    <property type="entry name" value="Ser_AcTrfase_N_sf"/>
</dbReference>
<evidence type="ECO:0000256" key="2">
    <source>
        <dbReference type="ARBA" id="ARBA00004876"/>
    </source>
</evidence>
<dbReference type="InterPro" id="IPR001451">
    <property type="entry name" value="Hexapep"/>
</dbReference>
<keyword evidence="11 14" id="KW-0012">Acyltransferase</keyword>
<proteinExistence type="inferred from homology"/>
<dbReference type="Gene3D" id="1.10.3130.10">
    <property type="entry name" value="serine acetyltransferase, domain 1"/>
    <property type="match status" value="1"/>
</dbReference>
<protein>
    <recommendedName>
        <fullName evidence="5">Serine acetyltransferase</fullName>
        <ecNumber evidence="4">2.3.1.30</ecNumber>
    </recommendedName>
</protein>
<evidence type="ECO:0000259" key="13">
    <source>
        <dbReference type="SMART" id="SM00971"/>
    </source>
</evidence>
<comment type="pathway">
    <text evidence="2">Amino-acid biosynthesis; L-cysteine biosynthesis; L-cysteine from L-serine: step 1/2.</text>
</comment>
<dbReference type="InterPro" id="IPR010493">
    <property type="entry name" value="Ser_AcTrfase_N"/>
</dbReference>
<dbReference type="GO" id="GO:0006535">
    <property type="term" value="P:cysteine biosynthetic process from serine"/>
    <property type="evidence" value="ECO:0007669"/>
    <property type="project" value="InterPro"/>
</dbReference>
<dbReference type="PANTHER" id="PTHR42811">
    <property type="entry name" value="SERINE ACETYLTRANSFERASE"/>
    <property type="match status" value="1"/>
</dbReference>
<evidence type="ECO:0000256" key="9">
    <source>
        <dbReference type="ARBA" id="ARBA00022737"/>
    </source>
</evidence>
<dbReference type="EMBL" id="JASAXT010000025">
    <property type="protein sequence ID" value="MDP8149373.1"/>
    <property type="molecule type" value="Genomic_DNA"/>
</dbReference>
<dbReference type="FunFam" id="1.10.3130.10:FF:000001">
    <property type="entry name" value="Acetyltransferase"/>
    <property type="match status" value="1"/>
</dbReference>
<evidence type="ECO:0000256" key="11">
    <source>
        <dbReference type="ARBA" id="ARBA00023315"/>
    </source>
</evidence>
<dbReference type="CDD" id="cd03354">
    <property type="entry name" value="LbH_SAT"/>
    <property type="match status" value="1"/>
</dbReference>
<comment type="subcellular location">
    <subcellularLocation>
        <location evidence="1">Cytoplasm</location>
    </subcellularLocation>
</comment>
<keyword evidence="6" id="KW-0963">Cytoplasm</keyword>
<dbReference type="InterPro" id="IPR005881">
    <property type="entry name" value="Ser_O-AcTrfase"/>
</dbReference>
<dbReference type="Pfam" id="PF06426">
    <property type="entry name" value="SATase_N"/>
    <property type="match status" value="1"/>
</dbReference>
<comment type="catalytic activity">
    <reaction evidence="12">
        <text>L-serine + acetyl-CoA = O-acetyl-L-serine + CoA</text>
        <dbReference type="Rhea" id="RHEA:24560"/>
        <dbReference type="ChEBI" id="CHEBI:33384"/>
        <dbReference type="ChEBI" id="CHEBI:57287"/>
        <dbReference type="ChEBI" id="CHEBI:57288"/>
        <dbReference type="ChEBI" id="CHEBI:58340"/>
        <dbReference type="EC" id="2.3.1.30"/>
    </reaction>
</comment>
<comment type="similarity">
    <text evidence="3">Belongs to the transferase hexapeptide repeat family.</text>
</comment>
<dbReference type="EC" id="2.3.1.30" evidence="4"/>
<dbReference type="AlphaFoldDB" id="A0AAW8CNM0"/>